<evidence type="ECO:0000313" key="3">
    <source>
        <dbReference type="Proteomes" id="UP001245184"/>
    </source>
</evidence>
<dbReference type="GeneID" id="97006538"/>
<dbReference type="EMBL" id="JAVIZN010000002">
    <property type="protein sequence ID" value="MDR6202120.1"/>
    <property type="molecule type" value="Genomic_DNA"/>
</dbReference>
<organism evidence="2 3">
    <name type="scientific">Paraburkholderia graminis</name>
    <dbReference type="NCBI Taxonomy" id="60548"/>
    <lineage>
        <taxon>Bacteria</taxon>
        <taxon>Pseudomonadati</taxon>
        <taxon>Pseudomonadota</taxon>
        <taxon>Betaproteobacteria</taxon>
        <taxon>Burkholderiales</taxon>
        <taxon>Burkholderiaceae</taxon>
        <taxon>Paraburkholderia</taxon>
    </lineage>
</organism>
<evidence type="ECO:0000313" key="2">
    <source>
        <dbReference type="EMBL" id="MDR6202120.1"/>
    </source>
</evidence>
<proteinExistence type="predicted"/>
<evidence type="ECO:0000256" key="1">
    <source>
        <dbReference type="SAM" id="MobiDB-lite"/>
    </source>
</evidence>
<gene>
    <name evidence="2" type="ORF">QF025_000840</name>
</gene>
<protein>
    <recommendedName>
        <fullName evidence="4">Lipoprotein</fullName>
    </recommendedName>
</protein>
<name>A0ABD5CA34_9BURK</name>
<sequence length="50" mass="5165">MEKWLVVLGIWAMCATCAVLFIRGATGASGKREPAEGRASAGDAQAALND</sequence>
<feature type="region of interest" description="Disordered" evidence="1">
    <location>
        <begin position="27"/>
        <end position="50"/>
    </location>
</feature>
<dbReference type="Proteomes" id="UP001245184">
    <property type="component" value="Unassembled WGS sequence"/>
</dbReference>
<reference evidence="2 3" key="1">
    <citation type="submission" date="2023-08" db="EMBL/GenBank/DDBJ databases">
        <title>Genome sequencing of plant associated microbes to promote plant fitness in Sorghum bicolor and Oryza sativa.</title>
        <authorList>
            <person name="Coleman-Derr D."/>
        </authorList>
    </citation>
    <scope>NUCLEOTIDE SEQUENCE [LARGE SCALE GENOMIC DNA]</scope>
    <source>
        <strain evidence="2 3">SLBN-33</strain>
    </source>
</reference>
<dbReference type="RefSeq" id="WP_006050855.1">
    <property type="nucleotide sequence ID" value="NZ_ATXV01000016.1"/>
</dbReference>
<comment type="caution">
    <text evidence="2">The sequence shown here is derived from an EMBL/GenBank/DDBJ whole genome shotgun (WGS) entry which is preliminary data.</text>
</comment>
<evidence type="ECO:0008006" key="4">
    <source>
        <dbReference type="Google" id="ProtNLM"/>
    </source>
</evidence>
<accession>A0ABD5CA34</accession>
<dbReference type="AlphaFoldDB" id="A0ABD5CA34"/>